<dbReference type="InterPro" id="IPR052531">
    <property type="entry name" value="CarD-like_regulator"/>
</dbReference>
<dbReference type="InterPro" id="IPR003711">
    <property type="entry name" value="CarD-like/TRCF_RID"/>
</dbReference>
<dbReference type="InterPro" id="IPR036101">
    <property type="entry name" value="CarD-like/TRCF_RID_sf"/>
</dbReference>
<dbReference type="PANTHER" id="PTHR38447">
    <property type="entry name" value="TRANSCRIPTION FACTOR YDEB-RELATED"/>
    <property type="match status" value="1"/>
</dbReference>
<organism evidence="2 3">
    <name type="scientific">Salipaludibacillus neizhouensis</name>
    <dbReference type="NCBI Taxonomy" id="885475"/>
    <lineage>
        <taxon>Bacteria</taxon>
        <taxon>Bacillati</taxon>
        <taxon>Bacillota</taxon>
        <taxon>Bacilli</taxon>
        <taxon>Bacillales</taxon>
        <taxon>Bacillaceae</taxon>
    </lineage>
</organism>
<gene>
    <name evidence="2" type="ORF">CR203_01175</name>
</gene>
<dbReference type="RefSeq" id="WP_110936666.1">
    <property type="nucleotide sequence ID" value="NZ_KZ614146.1"/>
</dbReference>
<dbReference type="AlphaFoldDB" id="A0A3A9K6P2"/>
<comment type="caution">
    <text evidence="2">The sequence shown here is derived from an EMBL/GenBank/DDBJ whole genome shotgun (WGS) entry which is preliminary data.</text>
</comment>
<dbReference type="Proteomes" id="UP000281498">
    <property type="component" value="Unassembled WGS sequence"/>
</dbReference>
<dbReference type="GO" id="GO:0009303">
    <property type="term" value="P:rRNA transcription"/>
    <property type="evidence" value="ECO:0007669"/>
    <property type="project" value="TreeGrafter"/>
</dbReference>
<dbReference type="PANTHER" id="PTHR38447:SF1">
    <property type="entry name" value="RNA POLYMERASE-BINDING TRANSCRIPTION FACTOR CARD"/>
    <property type="match status" value="1"/>
</dbReference>
<dbReference type="Gene3D" id="2.40.10.170">
    <property type="match status" value="1"/>
</dbReference>
<dbReference type="Pfam" id="PF02559">
    <property type="entry name" value="CarD_TRCF_RID"/>
    <property type="match status" value="1"/>
</dbReference>
<evidence type="ECO:0000313" key="2">
    <source>
        <dbReference type="EMBL" id="RKL68694.1"/>
    </source>
</evidence>
<dbReference type="InterPro" id="IPR042215">
    <property type="entry name" value="CarD-like_C"/>
</dbReference>
<name>A0A3A9K6P2_9BACI</name>
<proteinExistence type="predicted"/>
<keyword evidence="3" id="KW-1185">Reference proteome</keyword>
<dbReference type="Pfam" id="PF21095">
    <property type="entry name" value="CarD_C"/>
    <property type="match status" value="1"/>
</dbReference>
<protein>
    <submittedName>
        <fullName evidence="2">Transcriptional regulator</fullName>
    </submittedName>
</protein>
<feature type="domain" description="CarD-like/TRCF RNAP-interacting" evidence="1">
    <location>
        <begin position="1"/>
        <end position="112"/>
    </location>
</feature>
<evidence type="ECO:0000313" key="3">
    <source>
        <dbReference type="Proteomes" id="UP000281498"/>
    </source>
</evidence>
<dbReference type="EMBL" id="PDOE01000001">
    <property type="protein sequence ID" value="RKL68694.1"/>
    <property type="molecule type" value="Genomic_DNA"/>
</dbReference>
<dbReference type="SMART" id="SM01058">
    <property type="entry name" value="CarD_TRCF"/>
    <property type="match status" value="1"/>
</dbReference>
<evidence type="ECO:0000259" key="1">
    <source>
        <dbReference type="SMART" id="SM01058"/>
    </source>
</evidence>
<dbReference type="SUPFAM" id="SSF141259">
    <property type="entry name" value="CarD-like"/>
    <property type="match status" value="1"/>
</dbReference>
<sequence>MFKVGDSVVYPYHGAGQIKDMEEKDILGEKLTYYVVYFPLNHVTLMLPEKRIQESGLRKIIETTQLEELAVALKTCEVPVKKEAARPYSKENETLLKTGSILDAASVIANLTSKEGERNNGLHMEDRKNLDRAKQFIASELMLVNDISEEEALSFINENSQSQGA</sequence>
<dbReference type="InterPro" id="IPR048792">
    <property type="entry name" value="CarD_C"/>
</dbReference>
<dbReference type="OrthoDB" id="9786074at2"/>
<accession>A0A3A9K6P2</accession>
<dbReference type="Gene3D" id="1.20.58.1290">
    <property type="entry name" value="CarD-like, C-terminal domain"/>
    <property type="match status" value="1"/>
</dbReference>
<reference evidence="2 3" key="1">
    <citation type="submission" date="2017-10" db="EMBL/GenBank/DDBJ databases">
        <title>Bacillus sp. nov., a halophilic bacterium isolated from a Keqin Lake.</title>
        <authorList>
            <person name="Wang H."/>
        </authorList>
    </citation>
    <scope>NUCLEOTIDE SEQUENCE [LARGE SCALE GENOMIC DNA]</scope>
    <source>
        <strain evidence="2 3">KCTC 13187</strain>
    </source>
</reference>